<dbReference type="EMBL" id="VIKR01000005">
    <property type="protein sequence ID" value="TQV72024.1"/>
    <property type="molecule type" value="Genomic_DNA"/>
</dbReference>
<accession>A0A545T474</accession>
<name>A0A545T474_9GAMM</name>
<dbReference type="EMBL" id="VIKR01000005">
    <property type="protein sequence ID" value="TQV71971.1"/>
    <property type="molecule type" value="Genomic_DNA"/>
</dbReference>
<evidence type="ECO:0000313" key="3">
    <source>
        <dbReference type="Proteomes" id="UP000317839"/>
    </source>
</evidence>
<protein>
    <submittedName>
        <fullName evidence="2">Uncharacterized protein</fullName>
    </submittedName>
</protein>
<dbReference type="RefSeq" id="WP_142943351.1">
    <property type="nucleotide sequence ID" value="NZ_VIKR01000005.1"/>
</dbReference>
<sequence length="104" mass="11430">MTEIEIERYLAKLSDSKLVELLYRSLAERNSGCDKLLLAETYKAENSGAAHVALVAIPPSGFPITSNERDDFLENGYCRKCEIEVTAIAKEANCPVCNSFVGLT</sequence>
<keyword evidence="3" id="KW-1185">Reference proteome</keyword>
<dbReference type="Proteomes" id="UP000317839">
    <property type="component" value="Unassembled WGS sequence"/>
</dbReference>
<gene>
    <name evidence="1" type="ORF">FLL45_17245</name>
    <name evidence="2" type="ORF">FLL45_17525</name>
</gene>
<dbReference type="OrthoDB" id="3386516at2"/>
<evidence type="ECO:0000313" key="1">
    <source>
        <dbReference type="EMBL" id="TQV71971.1"/>
    </source>
</evidence>
<proteinExistence type="predicted"/>
<evidence type="ECO:0000313" key="2">
    <source>
        <dbReference type="EMBL" id="TQV72024.1"/>
    </source>
</evidence>
<organism evidence="2 3">
    <name type="scientific">Aliikangiella marina</name>
    <dbReference type="NCBI Taxonomy" id="1712262"/>
    <lineage>
        <taxon>Bacteria</taxon>
        <taxon>Pseudomonadati</taxon>
        <taxon>Pseudomonadota</taxon>
        <taxon>Gammaproteobacteria</taxon>
        <taxon>Oceanospirillales</taxon>
        <taxon>Pleioneaceae</taxon>
        <taxon>Aliikangiella</taxon>
    </lineage>
</organism>
<dbReference type="AlphaFoldDB" id="A0A545T474"/>
<reference evidence="2 3" key="1">
    <citation type="submission" date="2019-06" db="EMBL/GenBank/DDBJ databases">
        <title>Draft genome of Aliikangiella marina GYP-15.</title>
        <authorList>
            <person name="Wang G."/>
        </authorList>
    </citation>
    <scope>NUCLEOTIDE SEQUENCE [LARGE SCALE GENOMIC DNA]</scope>
    <source>
        <strain evidence="2 3">GYP-15</strain>
    </source>
</reference>
<comment type="caution">
    <text evidence="2">The sequence shown here is derived from an EMBL/GenBank/DDBJ whole genome shotgun (WGS) entry which is preliminary data.</text>
</comment>